<dbReference type="Pfam" id="PF01370">
    <property type="entry name" value="Epimerase"/>
    <property type="match status" value="1"/>
</dbReference>
<evidence type="ECO:0000256" key="1">
    <source>
        <dbReference type="ARBA" id="ARBA00023002"/>
    </source>
</evidence>
<dbReference type="InterPro" id="IPR050425">
    <property type="entry name" value="NAD(P)_dehydrat-like"/>
</dbReference>
<keyword evidence="5" id="KW-1185">Reference proteome</keyword>
<dbReference type="SUPFAM" id="SSF51735">
    <property type="entry name" value="NAD(P)-binding Rossmann-fold domains"/>
    <property type="match status" value="1"/>
</dbReference>
<protein>
    <submittedName>
        <fullName evidence="4">NAD(P)-binding protein</fullName>
    </submittedName>
</protein>
<evidence type="ECO:0000256" key="2">
    <source>
        <dbReference type="ARBA" id="ARBA00023445"/>
    </source>
</evidence>
<evidence type="ECO:0000313" key="4">
    <source>
        <dbReference type="EMBL" id="KAF9451560.1"/>
    </source>
</evidence>
<sequence>MPAIPKPEGHTRVLVTGANGYIAMWIIHYLLEQGYLVRGTVRSRAKGEPLSKHFKEYYDSGKLDLAIVADSTQEGAYNDLVKDVSAIIHVASAVHDEQGDPSKIINPNVQATLQIMNSALAFGRHIKRVIYTSSTSAIKRSEVVEAAESITNLFNEENWNNDSPELVQRLGASALFSDKYQTSKVFAERAAWNFVEEHKDEISWDLCTLQPGFPFLQDWKDPSEFSWTSKFFHDLVFDPSPTPKDLLETSHASVDVRDCALAHVLALQKQDAGGQRILLVGTDIISHDWIEEANRLKSEYNFSKYSVVPPYPGIQKVYNPRFDNTKARHILGITFRRTEPMARGILEDYVRRGW</sequence>
<evidence type="ECO:0000259" key="3">
    <source>
        <dbReference type="Pfam" id="PF01370"/>
    </source>
</evidence>
<dbReference type="GO" id="GO:0016616">
    <property type="term" value="F:oxidoreductase activity, acting on the CH-OH group of donors, NAD or NADP as acceptor"/>
    <property type="evidence" value="ECO:0007669"/>
    <property type="project" value="TreeGrafter"/>
</dbReference>
<evidence type="ECO:0000313" key="5">
    <source>
        <dbReference type="Proteomes" id="UP000807342"/>
    </source>
</evidence>
<dbReference type="Gene3D" id="3.40.50.720">
    <property type="entry name" value="NAD(P)-binding Rossmann-like Domain"/>
    <property type="match status" value="1"/>
</dbReference>
<comment type="similarity">
    <text evidence="2">Belongs to the NAD(P)-dependent epimerase/dehydratase family. Dihydroflavonol-4-reductase subfamily.</text>
</comment>
<dbReference type="InterPro" id="IPR001509">
    <property type="entry name" value="Epimerase_deHydtase"/>
</dbReference>
<dbReference type="PANTHER" id="PTHR10366">
    <property type="entry name" value="NAD DEPENDENT EPIMERASE/DEHYDRATASE"/>
    <property type="match status" value="1"/>
</dbReference>
<organism evidence="4 5">
    <name type="scientific">Macrolepiota fuliginosa MF-IS2</name>
    <dbReference type="NCBI Taxonomy" id="1400762"/>
    <lineage>
        <taxon>Eukaryota</taxon>
        <taxon>Fungi</taxon>
        <taxon>Dikarya</taxon>
        <taxon>Basidiomycota</taxon>
        <taxon>Agaricomycotina</taxon>
        <taxon>Agaricomycetes</taxon>
        <taxon>Agaricomycetidae</taxon>
        <taxon>Agaricales</taxon>
        <taxon>Agaricineae</taxon>
        <taxon>Agaricaceae</taxon>
        <taxon>Macrolepiota</taxon>
    </lineage>
</organism>
<dbReference type="InterPro" id="IPR036291">
    <property type="entry name" value="NAD(P)-bd_dom_sf"/>
</dbReference>
<feature type="domain" description="NAD-dependent epimerase/dehydratase" evidence="3">
    <location>
        <begin position="13"/>
        <end position="140"/>
    </location>
</feature>
<proteinExistence type="inferred from homology"/>
<dbReference type="OrthoDB" id="2735536at2759"/>
<accession>A0A9P5XIY5</accession>
<dbReference type="PANTHER" id="PTHR10366:SF564">
    <property type="entry name" value="STEROL-4-ALPHA-CARBOXYLATE 3-DEHYDROGENASE, DECARBOXYLATING"/>
    <property type="match status" value="1"/>
</dbReference>
<dbReference type="EMBL" id="MU151083">
    <property type="protein sequence ID" value="KAF9451560.1"/>
    <property type="molecule type" value="Genomic_DNA"/>
</dbReference>
<comment type="caution">
    <text evidence="4">The sequence shown here is derived from an EMBL/GenBank/DDBJ whole genome shotgun (WGS) entry which is preliminary data.</text>
</comment>
<keyword evidence="1" id="KW-0560">Oxidoreductase</keyword>
<reference evidence="4" key="1">
    <citation type="submission" date="2020-11" db="EMBL/GenBank/DDBJ databases">
        <authorList>
            <consortium name="DOE Joint Genome Institute"/>
            <person name="Ahrendt S."/>
            <person name="Riley R."/>
            <person name="Andreopoulos W."/>
            <person name="Labutti K."/>
            <person name="Pangilinan J."/>
            <person name="Ruiz-Duenas F.J."/>
            <person name="Barrasa J.M."/>
            <person name="Sanchez-Garcia M."/>
            <person name="Camarero S."/>
            <person name="Miyauchi S."/>
            <person name="Serrano A."/>
            <person name="Linde D."/>
            <person name="Babiker R."/>
            <person name="Drula E."/>
            <person name="Ayuso-Fernandez I."/>
            <person name="Pacheco R."/>
            <person name="Padilla G."/>
            <person name="Ferreira P."/>
            <person name="Barriuso J."/>
            <person name="Kellner H."/>
            <person name="Castanera R."/>
            <person name="Alfaro M."/>
            <person name="Ramirez L."/>
            <person name="Pisabarro A.G."/>
            <person name="Kuo A."/>
            <person name="Tritt A."/>
            <person name="Lipzen A."/>
            <person name="He G."/>
            <person name="Yan M."/>
            <person name="Ng V."/>
            <person name="Cullen D."/>
            <person name="Martin F."/>
            <person name="Rosso M.-N."/>
            <person name="Henrissat B."/>
            <person name="Hibbett D."/>
            <person name="Martinez A.T."/>
            <person name="Grigoriev I.V."/>
        </authorList>
    </citation>
    <scope>NUCLEOTIDE SEQUENCE</scope>
    <source>
        <strain evidence="4">MF-IS2</strain>
    </source>
</reference>
<dbReference type="AlphaFoldDB" id="A0A9P5XIY5"/>
<gene>
    <name evidence="4" type="ORF">P691DRAFT_807416</name>
</gene>
<dbReference type="Proteomes" id="UP000807342">
    <property type="component" value="Unassembled WGS sequence"/>
</dbReference>
<name>A0A9P5XIY5_9AGAR</name>